<keyword evidence="7" id="KW-1185">Reference proteome</keyword>
<dbReference type="PANTHER" id="PTHR43847">
    <property type="entry name" value="BLL3993 PROTEIN"/>
    <property type="match status" value="1"/>
</dbReference>
<gene>
    <name evidence="6" type="ORF">SAMN05216214_11666</name>
</gene>
<evidence type="ECO:0000256" key="2">
    <source>
        <dbReference type="ARBA" id="ARBA00022692"/>
    </source>
</evidence>
<dbReference type="PANTHER" id="PTHR43847:SF1">
    <property type="entry name" value="BLL3993 PROTEIN"/>
    <property type="match status" value="1"/>
</dbReference>
<feature type="transmembrane region" description="Helical" evidence="5">
    <location>
        <begin position="98"/>
        <end position="120"/>
    </location>
</feature>
<dbReference type="Gene3D" id="1.20.120.1630">
    <property type="match status" value="1"/>
</dbReference>
<keyword evidence="2 5" id="KW-0812">Transmembrane</keyword>
<comment type="subcellular location">
    <subcellularLocation>
        <location evidence="1">Endomembrane system</location>
        <topology evidence="1">Multi-pass membrane protein</topology>
    </subcellularLocation>
</comment>
<dbReference type="Proteomes" id="UP000185766">
    <property type="component" value="Unassembled WGS sequence"/>
</dbReference>
<dbReference type="AlphaFoldDB" id="A0A1H7RYF6"/>
<dbReference type="InterPro" id="IPR052527">
    <property type="entry name" value="Metal_cation-efflux_comp"/>
</dbReference>
<evidence type="ECO:0000256" key="5">
    <source>
        <dbReference type="SAM" id="Phobius"/>
    </source>
</evidence>
<evidence type="ECO:0000313" key="7">
    <source>
        <dbReference type="Proteomes" id="UP000185766"/>
    </source>
</evidence>
<feature type="transmembrane region" description="Helical" evidence="5">
    <location>
        <begin position="40"/>
        <end position="63"/>
    </location>
</feature>
<feature type="transmembrane region" description="Helical" evidence="5">
    <location>
        <begin position="7"/>
        <end position="28"/>
    </location>
</feature>
<dbReference type="RefSeq" id="WP_074870161.1">
    <property type="nucleotide sequence ID" value="NZ_FOAS01000016.1"/>
</dbReference>
<dbReference type="EMBL" id="FOAS01000016">
    <property type="protein sequence ID" value="SEL65361.1"/>
    <property type="molecule type" value="Genomic_DNA"/>
</dbReference>
<sequence length="154" mass="17588">MRPSATHITLAPPVIYLLFIAFNVLLSLQLPWGGDGQNPWLRYLGWGLIDAGVLLIAWAAILMHRFKTTINPFKKPSALLIEGPYRFSRNPIYLGDTLIFLGIGLLLSSWWTVLLLPPLIICMNEGVIRREETLLTGIFAEHYTHYCSQVRRWL</sequence>
<protein>
    <submittedName>
        <fullName evidence="6">Protein-S-isoprenylcysteine O-methyltransferase Ste14</fullName>
    </submittedName>
</protein>
<proteinExistence type="predicted"/>
<keyword evidence="6" id="KW-0808">Transferase</keyword>
<dbReference type="InterPro" id="IPR007318">
    <property type="entry name" value="Phopholipid_MeTrfase"/>
</dbReference>
<evidence type="ECO:0000313" key="6">
    <source>
        <dbReference type="EMBL" id="SEL65361.1"/>
    </source>
</evidence>
<dbReference type="STRING" id="1429083.GCA_001885685_00160"/>
<dbReference type="Pfam" id="PF04191">
    <property type="entry name" value="PEMT"/>
    <property type="match status" value="1"/>
</dbReference>
<evidence type="ECO:0000256" key="4">
    <source>
        <dbReference type="ARBA" id="ARBA00023136"/>
    </source>
</evidence>
<keyword evidence="3 5" id="KW-1133">Transmembrane helix</keyword>
<organism evidence="6 7">
    <name type="scientific">Atopomonas hussainii</name>
    <dbReference type="NCBI Taxonomy" id="1429083"/>
    <lineage>
        <taxon>Bacteria</taxon>
        <taxon>Pseudomonadati</taxon>
        <taxon>Pseudomonadota</taxon>
        <taxon>Gammaproteobacteria</taxon>
        <taxon>Pseudomonadales</taxon>
        <taxon>Pseudomonadaceae</taxon>
        <taxon>Atopomonas</taxon>
    </lineage>
</organism>
<keyword evidence="6" id="KW-0489">Methyltransferase</keyword>
<dbReference type="GO" id="GO:0012505">
    <property type="term" value="C:endomembrane system"/>
    <property type="evidence" value="ECO:0007669"/>
    <property type="project" value="UniProtKB-SubCell"/>
</dbReference>
<reference evidence="6 7" key="1">
    <citation type="submission" date="2016-10" db="EMBL/GenBank/DDBJ databases">
        <authorList>
            <person name="de Groot N.N."/>
        </authorList>
    </citation>
    <scope>NUCLEOTIDE SEQUENCE [LARGE SCALE GENOMIC DNA]</scope>
    <source>
        <strain evidence="6 7">JCM 19513</strain>
    </source>
</reference>
<evidence type="ECO:0000256" key="3">
    <source>
        <dbReference type="ARBA" id="ARBA00022989"/>
    </source>
</evidence>
<keyword evidence="4 5" id="KW-0472">Membrane</keyword>
<dbReference type="GO" id="GO:0032259">
    <property type="term" value="P:methylation"/>
    <property type="evidence" value="ECO:0007669"/>
    <property type="project" value="UniProtKB-KW"/>
</dbReference>
<accession>A0A1H7RYF6</accession>
<name>A0A1H7RYF6_9GAMM</name>
<evidence type="ECO:0000256" key="1">
    <source>
        <dbReference type="ARBA" id="ARBA00004127"/>
    </source>
</evidence>
<dbReference type="GO" id="GO:0008168">
    <property type="term" value="F:methyltransferase activity"/>
    <property type="evidence" value="ECO:0007669"/>
    <property type="project" value="UniProtKB-KW"/>
</dbReference>